<keyword evidence="2" id="KW-0812">Transmembrane</keyword>
<accession>A0A6J4II23</accession>
<feature type="compositionally biased region" description="Pro residues" evidence="1">
    <location>
        <begin position="10"/>
        <end position="31"/>
    </location>
</feature>
<feature type="transmembrane region" description="Helical" evidence="2">
    <location>
        <begin position="40"/>
        <end position="62"/>
    </location>
</feature>
<name>A0A6J4II23_9PSEU</name>
<feature type="region of interest" description="Disordered" evidence="1">
    <location>
        <begin position="1"/>
        <end position="33"/>
    </location>
</feature>
<gene>
    <name evidence="3" type="ORF">AVDCRST_MAG54-2093</name>
</gene>
<evidence type="ECO:0000256" key="1">
    <source>
        <dbReference type="SAM" id="MobiDB-lite"/>
    </source>
</evidence>
<sequence>GYGQGGYAPGGPPPGGAYGPPGPWGLPPGAPTPRRRRSPWFWGGIAGALVLVLLLTAVVLVATGERAPQATVEAATADLRCWEGATYSGQIPDGLGGRATLEVTVDRLGNAAGTVTRASGGRAEFVSVGTSDAVRGDRAWWERSAERPELVDRFTGVWLSEAGSELPSGLGTWTESPSELADGFIAYEVREEPEEVVEGRDVRVIAMGSSYGSRVVVEDAGDVPTLVRFDQPSFGTGRVSPVTVHRAAPQALSTVRDLTAQLPTMKSYYQALSERPRLALTVEGGAGECSTPTCTVTVRLVNTGTLSTTGTVVVTLNGAEVARHPFSSAPGSDLAFPTTADNPVYSSPGARISAYWYARVDGGR</sequence>
<evidence type="ECO:0000256" key="2">
    <source>
        <dbReference type="SAM" id="Phobius"/>
    </source>
</evidence>
<feature type="non-terminal residue" evidence="3">
    <location>
        <position position="1"/>
    </location>
</feature>
<dbReference type="EMBL" id="CADCTH010000277">
    <property type="protein sequence ID" value="CAA9253036.1"/>
    <property type="molecule type" value="Genomic_DNA"/>
</dbReference>
<protein>
    <submittedName>
        <fullName evidence="3">Uncharacterized protein</fullName>
    </submittedName>
</protein>
<keyword evidence="2" id="KW-1133">Transmembrane helix</keyword>
<proteinExistence type="predicted"/>
<keyword evidence="2" id="KW-0472">Membrane</keyword>
<organism evidence="3">
    <name type="scientific">uncultured Actinomycetospora sp</name>
    <dbReference type="NCBI Taxonomy" id="1135996"/>
    <lineage>
        <taxon>Bacteria</taxon>
        <taxon>Bacillati</taxon>
        <taxon>Actinomycetota</taxon>
        <taxon>Actinomycetes</taxon>
        <taxon>Pseudonocardiales</taxon>
        <taxon>Pseudonocardiaceae</taxon>
        <taxon>Actinomycetospora</taxon>
        <taxon>environmental samples</taxon>
    </lineage>
</organism>
<reference evidence="3" key="1">
    <citation type="submission" date="2020-02" db="EMBL/GenBank/DDBJ databases">
        <authorList>
            <person name="Meier V. D."/>
        </authorList>
    </citation>
    <scope>NUCLEOTIDE SEQUENCE</scope>
    <source>
        <strain evidence="3">AVDCRST_MAG54</strain>
    </source>
</reference>
<evidence type="ECO:0000313" key="3">
    <source>
        <dbReference type="EMBL" id="CAA9253036.1"/>
    </source>
</evidence>
<dbReference type="AlphaFoldDB" id="A0A6J4II23"/>